<keyword evidence="6" id="KW-1185">Reference proteome</keyword>
<dbReference type="EMBL" id="JAKIXB020000016">
    <property type="protein sequence ID" value="KAL1601335.1"/>
    <property type="molecule type" value="Genomic_DNA"/>
</dbReference>
<feature type="region of interest" description="Disordered" evidence="4">
    <location>
        <begin position="874"/>
        <end position="896"/>
    </location>
</feature>
<accession>A0ABR3RA71</accession>
<evidence type="ECO:0000256" key="1">
    <source>
        <dbReference type="ARBA" id="ARBA00022737"/>
    </source>
</evidence>
<dbReference type="InterPro" id="IPR002110">
    <property type="entry name" value="Ankyrin_rpt"/>
</dbReference>
<keyword evidence="2 3" id="KW-0040">ANK repeat</keyword>
<feature type="repeat" description="ANK" evidence="3">
    <location>
        <begin position="380"/>
        <end position="414"/>
    </location>
</feature>
<evidence type="ECO:0000256" key="2">
    <source>
        <dbReference type="ARBA" id="ARBA00023043"/>
    </source>
</evidence>
<dbReference type="PROSITE" id="PS50297">
    <property type="entry name" value="ANK_REP_REGION"/>
    <property type="match status" value="4"/>
</dbReference>
<feature type="region of interest" description="Disordered" evidence="4">
    <location>
        <begin position="643"/>
        <end position="670"/>
    </location>
</feature>
<dbReference type="Gene3D" id="1.25.40.20">
    <property type="entry name" value="Ankyrin repeat-containing domain"/>
    <property type="match status" value="2"/>
</dbReference>
<feature type="region of interest" description="Disordered" evidence="4">
    <location>
        <begin position="1"/>
        <end position="24"/>
    </location>
</feature>
<dbReference type="PANTHER" id="PTHR24123:SF33">
    <property type="entry name" value="PROTEIN HOS4"/>
    <property type="match status" value="1"/>
</dbReference>
<evidence type="ECO:0008006" key="7">
    <source>
        <dbReference type="Google" id="ProtNLM"/>
    </source>
</evidence>
<feature type="region of interest" description="Disordered" evidence="4">
    <location>
        <begin position="748"/>
        <end position="788"/>
    </location>
</feature>
<evidence type="ECO:0000256" key="3">
    <source>
        <dbReference type="PROSITE-ProRule" id="PRU00023"/>
    </source>
</evidence>
<proteinExistence type="predicted"/>
<dbReference type="PROSITE" id="PS50088">
    <property type="entry name" value="ANK_REPEAT"/>
    <property type="match status" value="6"/>
</dbReference>
<sequence length="953" mass="102959">MKSCTCATPGSPVEAPRPSLHDCDEPNKDLLAPTRLVRKPSKLKVSLEVTRCRFGTASRQAAPLGYEDYVPQKVWTPIYHAVYHDREAALRRFLQDGVLPDVTEGAGIPLLCIAAACGHYEVAKILLDAGTQVNAVSKDKGETAMHVAVKGNRHDIIDLLLVHRIDLEIRTIHTGESALHYAAAKPNSLALVMKLLKFGARHDVETSEGRTPAAIALQAHNLHAAVAIINMARGKPKQLAKEKDMLLKHVEKTQDRSSMTNDLIADVFAATCDPDSTVLIEAIKKNDARLVEMFLEKGADPHRATANGLSPMIVAVEFADLPIIKLLVQHSADVTVTGPRGLTVLQMLLAASEAREEGRLVAIIDYLLAKGADITTLYADGRTLLHQVANTSFDYGKIAKLLLKNGIDIGTRDGNGNTAIHLAASNGLEHVTRALLDAHADVTTVNTKRRTPLLCAVRHQRWSIVPLLAITPAINLWDTEGSTALHHIARSAPADKATWKDVAAAAKPFCERGVCRSMRDRSGATPLIQAIRTLPEDGLPVVEVLLTEGGKDRNCVGHEDHKRHDALHYAATLGKPVFVEILLKHGAPLVLEEWADGTRPFKLPAASKGRIMEIIIESNRLRQAQASQKKLDSIQETRIEIIKTEPRSNSAMSGYRADSEMDGKPKPNRNNVRKVASLQHLQVPSHFRKPAAPSPAFPARSSGRPQRTPEPTGHHPPAPTRPIVRIPSPNNAKADQTMLMNARPRVNQTSYAKKAPSSQPPAPAYPPRAASRQPTTTLPTIPQSPPSTAATVNISLLQKQPLSIAKQPSKDLPAIPKADPNEKAPQMLPQTRAIPVVTTVTSTPVRIADHMKPSATTATSIPKGMIPATAKNVTVTPPEPSSATTAAPTTAKPVQPARVDSGVSLTQEDSTAKLLPALDRTEITLDSSTPKTKRQSGDELAGWLAISNMLDKL</sequence>
<feature type="repeat" description="ANK" evidence="3">
    <location>
        <begin position="106"/>
        <end position="138"/>
    </location>
</feature>
<reference evidence="5 6" key="1">
    <citation type="submission" date="2024-02" db="EMBL/GenBank/DDBJ databases">
        <title>De novo assembly and annotation of 12 fungi associated with fruit tree decline syndrome in Ontario, Canada.</title>
        <authorList>
            <person name="Sulman M."/>
            <person name="Ellouze W."/>
            <person name="Ilyukhin E."/>
        </authorList>
    </citation>
    <scope>NUCLEOTIDE SEQUENCE [LARGE SCALE GENOMIC DNA]</scope>
    <source>
        <strain evidence="5 6">M97-236</strain>
    </source>
</reference>
<organism evidence="5 6">
    <name type="scientific">Nothophoma quercina</name>
    <dbReference type="NCBI Taxonomy" id="749835"/>
    <lineage>
        <taxon>Eukaryota</taxon>
        <taxon>Fungi</taxon>
        <taxon>Dikarya</taxon>
        <taxon>Ascomycota</taxon>
        <taxon>Pezizomycotina</taxon>
        <taxon>Dothideomycetes</taxon>
        <taxon>Pleosporomycetidae</taxon>
        <taxon>Pleosporales</taxon>
        <taxon>Pleosporineae</taxon>
        <taxon>Didymellaceae</taxon>
        <taxon>Nothophoma</taxon>
    </lineage>
</organism>
<dbReference type="Pfam" id="PF12796">
    <property type="entry name" value="Ank_2"/>
    <property type="match status" value="3"/>
</dbReference>
<protein>
    <recommendedName>
        <fullName evidence="7">Ankyrin</fullName>
    </recommendedName>
</protein>
<feature type="compositionally biased region" description="Polar residues" evidence="4">
    <location>
        <begin position="775"/>
        <end position="788"/>
    </location>
</feature>
<gene>
    <name evidence="5" type="ORF">SLS59_005489</name>
</gene>
<feature type="region of interest" description="Disordered" evidence="4">
    <location>
        <begin position="685"/>
        <end position="731"/>
    </location>
</feature>
<feature type="repeat" description="ANK" evidence="3">
    <location>
        <begin position="307"/>
        <end position="339"/>
    </location>
</feature>
<dbReference type="SMART" id="SM00248">
    <property type="entry name" value="ANK"/>
    <property type="match status" value="13"/>
</dbReference>
<evidence type="ECO:0000256" key="4">
    <source>
        <dbReference type="SAM" id="MobiDB-lite"/>
    </source>
</evidence>
<keyword evidence="1" id="KW-0677">Repeat</keyword>
<feature type="repeat" description="ANK" evidence="3">
    <location>
        <begin position="140"/>
        <end position="172"/>
    </location>
</feature>
<dbReference type="SUPFAM" id="SSF48403">
    <property type="entry name" value="Ankyrin repeat"/>
    <property type="match status" value="2"/>
</dbReference>
<comment type="caution">
    <text evidence="5">The sequence shown here is derived from an EMBL/GenBank/DDBJ whole genome shotgun (WGS) entry which is preliminary data.</text>
</comment>
<name>A0ABR3RA71_9PLEO</name>
<evidence type="ECO:0000313" key="5">
    <source>
        <dbReference type="EMBL" id="KAL1601335.1"/>
    </source>
</evidence>
<feature type="repeat" description="ANK" evidence="3">
    <location>
        <begin position="415"/>
        <end position="447"/>
    </location>
</feature>
<dbReference type="InterPro" id="IPR051165">
    <property type="entry name" value="Multifunctional_ANK_Repeat"/>
</dbReference>
<dbReference type="Proteomes" id="UP001521222">
    <property type="component" value="Unassembled WGS sequence"/>
</dbReference>
<dbReference type="InterPro" id="IPR036770">
    <property type="entry name" value="Ankyrin_rpt-contain_sf"/>
</dbReference>
<evidence type="ECO:0000313" key="6">
    <source>
        <dbReference type="Proteomes" id="UP001521222"/>
    </source>
</evidence>
<dbReference type="PANTHER" id="PTHR24123">
    <property type="entry name" value="ANKYRIN REPEAT-CONTAINING"/>
    <property type="match status" value="1"/>
</dbReference>
<feature type="repeat" description="ANK" evidence="3">
    <location>
        <begin position="174"/>
        <end position="207"/>
    </location>
</feature>